<organism evidence="1">
    <name type="scientific">Enterobacter cloacae</name>
    <dbReference type="NCBI Taxonomy" id="550"/>
    <lineage>
        <taxon>Bacteria</taxon>
        <taxon>Pseudomonadati</taxon>
        <taxon>Pseudomonadota</taxon>
        <taxon>Gammaproteobacteria</taxon>
        <taxon>Enterobacterales</taxon>
        <taxon>Enterobacteriaceae</taxon>
        <taxon>Enterobacter</taxon>
        <taxon>Enterobacter cloacae complex</taxon>
    </lineage>
</organism>
<dbReference type="GeneID" id="23448048"/>
<accession>A0A076U830</accession>
<geneLocation type="plasmid" evidence="1">
    <name>pCY-VIM</name>
</geneLocation>
<name>A0A076U830_ENTCL</name>
<protein>
    <submittedName>
        <fullName evidence="1">Uncharacterized protein</fullName>
    </submittedName>
</protein>
<dbReference type="AlphaFoldDB" id="A0A076U830"/>
<evidence type="ECO:0000313" key="1">
    <source>
        <dbReference type="EMBL" id="AIK02000.1"/>
    </source>
</evidence>
<reference evidence="1" key="1">
    <citation type="journal article" date="2014" name="Antimicrob. Agents Chemother.">
        <title>Resistome Analysis of Enterobacter cloacae CY01, an Extensively Drug-Resistant Strain Producing VIM-1 Metallo-?-Lactamase from China.</title>
        <authorList>
            <person name="Yang L."/>
            <person name="Wu A.W."/>
            <person name="Su D.H."/>
            <person name="Lin Y.P."/>
            <person name="Chen D.Q."/>
            <person name="Qiu Y.R."/>
        </authorList>
    </citation>
    <scope>NUCLEOTIDE SEQUENCE</scope>
    <source>
        <strain evidence="1">CY01</strain>
        <plasmid evidence="1">pCY-VIM</plasmid>
    </source>
</reference>
<sequence length="108" mass="12407">MANNQCITHTFTDSGLSRLCRSHAVERLAIESEIQTLMITAGYAREFLAEGPEALPEDFFSCIEEMKEVLESIDLKSLDFEKRSLTLKRRKRRLEAKATRQNSQKEAQ</sequence>
<keyword evidence="1" id="KW-0614">Plasmid</keyword>
<dbReference type="RefSeq" id="WP_004743245.1">
    <property type="nucleotide sequence ID" value="NC_024987.1"/>
</dbReference>
<dbReference type="EMBL" id="KF998104">
    <property type="protein sequence ID" value="AIK02000.1"/>
    <property type="molecule type" value="Genomic_DNA"/>
</dbReference>
<proteinExistence type="predicted"/>